<protein>
    <submittedName>
        <fullName evidence="3">Uncharacterized protein</fullName>
    </submittedName>
</protein>
<organism evidence="3 4">
    <name type="scientific">Tetraparma gracilis</name>
    <dbReference type="NCBI Taxonomy" id="2962635"/>
    <lineage>
        <taxon>Eukaryota</taxon>
        <taxon>Sar</taxon>
        <taxon>Stramenopiles</taxon>
        <taxon>Ochrophyta</taxon>
        <taxon>Bolidophyceae</taxon>
        <taxon>Parmales</taxon>
        <taxon>Triparmaceae</taxon>
        <taxon>Tetraparma</taxon>
    </lineage>
</organism>
<proteinExistence type="inferred from homology"/>
<dbReference type="EMBL" id="BRYB01002960">
    <property type="protein sequence ID" value="GMI28229.1"/>
    <property type="molecule type" value="Genomic_DNA"/>
</dbReference>
<gene>
    <name evidence="3" type="ORF">TeGR_g11194</name>
</gene>
<dbReference type="Gene3D" id="3.30.1330.40">
    <property type="entry name" value="RutC-like"/>
    <property type="match status" value="1"/>
</dbReference>
<evidence type="ECO:0000313" key="4">
    <source>
        <dbReference type="Proteomes" id="UP001165060"/>
    </source>
</evidence>
<name>A0ABQ6MLZ5_9STRA</name>
<dbReference type="NCBIfam" id="TIGR00004">
    <property type="entry name" value="Rid family detoxifying hydrolase"/>
    <property type="match status" value="1"/>
</dbReference>
<sequence>MKLVALCALFVSVASAKRVVISTPDAPGAIGPYSQGIMSVGSETSTLYAAGQIGLDPATGKLVDGGIVAETARAMANIEAIVSAANMTMADITECTVLMLDIDDYSDINSVYAEYFDEDAAPARAAFQVVALPGGASTEVKCIASV</sequence>
<dbReference type="SUPFAM" id="SSF55298">
    <property type="entry name" value="YjgF-like"/>
    <property type="match status" value="1"/>
</dbReference>
<dbReference type="CDD" id="cd00448">
    <property type="entry name" value="YjgF_YER057c_UK114_family"/>
    <property type="match status" value="1"/>
</dbReference>
<evidence type="ECO:0000256" key="1">
    <source>
        <dbReference type="ARBA" id="ARBA00010552"/>
    </source>
</evidence>
<dbReference type="PANTHER" id="PTHR11803:SF39">
    <property type="entry name" value="2-IMINOBUTANOATE_2-IMINOPROPANOATE DEAMINASE"/>
    <property type="match status" value="1"/>
</dbReference>
<evidence type="ECO:0000313" key="3">
    <source>
        <dbReference type="EMBL" id="GMI28229.1"/>
    </source>
</evidence>
<feature type="signal peptide" evidence="2">
    <location>
        <begin position="1"/>
        <end position="16"/>
    </location>
</feature>
<dbReference type="InterPro" id="IPR035959">
    <property type="entry name" value="RutC-like_sf"/>
</dbReference>
<reference evidence="3 4" key="1">
    <citation type="journal article" date="2023" name="Commun. Biol.">
        <title>Genome analysis of Parmales, the sister group of diatoms, reveals the evolutionary specialization of diatoms from phago-mixotrophs to photoautotrophs.</title>
        <authorList>
            <person name="Ban H."/>
            <person name="Sato S."/>
            <person name="Yoshikawa S."/>
            <person name="Yamada K."/>
            <person name="Nakamura Y."/>
            <person name="Ichinomiya M."/>
            <person name="Sato N."/>
            <person name="Blanc-Mathieu R."/>
            <person name="Endo H."/>
            <person name="Kuwata A."/>
            <person name="Ogata H."/>
        </authorList>
    </citation>
    <scope>NUCLEOTIDE SEQUENCE [LARGE SCALE GENOMIC DNA]</scope>
</reference>
<feature type="chain" id="PRO_5047008602" evidence="2">
    <location>
        <begin position="17"/>
        <end position="146"/>
    </location>
</feature>
<keyword evidence="2" id="KW-0732">Signal</keyword>
<dbReference type="Pfam" id="PF01042">
    <property type="entry name" value="Ribonuc_L-PSP"/>
    <property type="match status" value="1"/>
</dbReference>
<keyword evidence="4" id="KW-1185">Reference proteome</keyword>
<dbReference type="InterPro" id="IPR006056">
    <property type="entry name" value="RidA"/>
</dbReference>
<comment type="similarity">
    <text evidence="1">Belongs to the RutC family.</text>
</comment>
<accession>A0ABQ6MLZ5</accession>
<dbReference type="PANTHER" id="PTHR11803">
    <property type="entry name" value="2-IMINOBUTANOATE/2-IMINOPROPANOATE DEAMINASE RIDA"/>
    <property type="match status" value="1"/>
</dbReference>
<dbReference type="InterPro" id="IPR006175">
    <property type="entry name" value="YjgF/YER057c/UK114"/>
</dbReference>
<dbReference type="Proteomes" id="UP001165060">
    <property type="component" value="Unassembled WGS sequence"/>
</dbReference>
<comment type="caution">
    <text evidence="3">The sequence shown here is derived from an EMBL/GenBank/DDBJ whole genome shotgun (WGS) entry which is preliminary data.</text>
</comment>
<evidence type="ECO:0000256" key="2">
    <source>
        <dbReference type="SAM" id="SignalP"/>
    </source>
</evidence>